<gene>
    <name evidence="6" type="ORF">GXW98_06820</name>
</gene>
<evidence type="ECO:0000256" key="1">
    <source>
        <dbReference type="ARBA" id="ARBA00023125"/>
    </source>
</evidence>
<dbReference type="InterPro" id="IPR036388">
    <property type="entry name" value="WH-like_DNA-bd_sf"/>
</dbReference>
<dbReference type="Gene3D" id="6.10.250.690">
    <property type="match status" value="1"/>
</dbReference>
<keyword evidence="1 3" id="KW-0238">DNA-binding</keyword>
<dbReference type="InterPro" id="IPR039420">
    <property type="entry name" value="WalR-like"/>
</dbReference>
<feature type="DNA-binding region" description="OmpR/PhoB-type" evidence="3">
    <location>
        <begin position="129"/>
        <end position="232"/>
    </location>
</feature>
<dbReference type="SUPFAM" id="SSF52172">
    <property type="entry name" value="CheY-like"/>
    <property type="match status" value="1"/>
</dbReference>
<evidence type="ECO:0000259" key="5">
    <source>
        <dbReference type="PROSITE" id="PS51755"/>
    </source>
</evidence>
<evidence type="ECO:0000256" key="3">
    <source>
        <dbReference type="PROSITE-ProRule" id="PRU01091"/>
    </source>
</evidence>
<dbReference type="GeneID" id="78114370"/>
<dbReference type="InterPro" id="IPR001867">
    <property type="entry name" value="OmpR/PhoB-type_DNA-bd"/>
</dbReference>
<dbReference type="SMART" id="SM00448">
    <property type="entry name" value="REC"/>
    <property type="match status" value="1"/>
</dbReference>
<dbReference type="Gene3D" id="3.40.50.2300">
    <property type="match status" value="1"/>
</dbReference>
<dbReference type="AlphaFoldDB" id="A0A971CZH6"/>
<dbReference type="PROSITE" id="PS50110">
    <property type="entry name" value="RESPONSE_REGULATORY"/>
    <property type="match status" value="1"/>
</dbReference>
<evidence type="ECO:0000256" key="2">
    <source>
        <dbReference type="PROSITE-ProRule" id="PRU00169"/>
    </source>
</evidence>
<dbReference type="PROSITE" id="PS51755">
    <property type="entry name" value="OMPR_PHOB"/>
    <property type="match status" value="1"/>
</dbReference>
<dbReference type="InterPro" id="IPR016032">
    <property type="entry name" value="Sig_transdc_resp-reg_C-effctor"/>
</dbReference>
<dbReference type="EMBL" id="JAAXZR010000023">
    <property type="protein sequence ID" value="NLT79975.1"/>
    <property type="molecule type" value="Genomic_DNA"/>
</dbReference>
<name>A0A971CZH6_9BIFI</name>
<sequence>MKILVVDDDRTFTEMLRAALLTQGYEVAVASAGSGCLAAVPQEKPDLILLDMELPDTDGLSVIRSVRRWSDVPILVVSGQGATAEQDVPEVIEALDAGADEYVPKPVALDEILARVRALCRRIPHDSGAPLVTMGHVTIDLSTHSVFRQFRGRQTRVQLTPTEWKVLQMLVKNVGRLVTRQDLLTEIWGSEHVHDSGNLRLYVSQLRKKIEQDPAKPQFLKTETGMGYRLELQDS</sequence>
<comment type="caution">
    <text evidence="6">The sequence shown here is derived from an EMBL/GenBank/DDBJ whole genome shotgun (WGS) entry which is preliminary data.</text>
</comment>
<feature type="domain" description="OmpR/PhoB-type" evidence="5">
    <location>
        <begin position="129"/>
        <end position="232"/>
    </location>
</feature>
<dbReference type="CDD" id="cd00383">
    <property type="entry name" value="trans_reg_C"/>
    <property type="match status" value="1"/>
</dbReference>
<dbReference type="Pfam" id="PF00072">
    <property type="entry name" value="Response_reg"/>
    <property type="match status" value="1"/>
</dbReference>
<accession>A0A971CZH6</accession>
<dbReference type="GO" id="GO:0000976">
    <property type="term" value="F:transcription cis-regulatory region binding"/>
    <property type="evidence" value="ECO:0007669"/>
    <property type="project" value="TreeGrafter"/>
</dbReference>
<dbReference type="OrthoDB" id="9802426at2"/>
<dbReference type="GO" id="GO:0006355">
    <property type="term" value="P:regulation of DNA-templated transcription"/>
    <property type="evidence" value="ECO:0007669"/>
    <property type="project" value="InterPro"/>
</dbReference>
<dbReference type="RefSeq" id="WP_034250766.1">
    <property type="nucleotide sequence ID" value="NZ_CP181270.1"/>
</dbReference>
<proteinExistence type="predicted"/>
<dbReference type="InterPro" id="IPR011006">
    <property type="entry name" value="CheY-like_superfamily"/>
</dbReference>
<feature type="domain" description="Response regulatory" evidence="4">
    <location>
        <begin position="2"/>
        <end position="120"/>
    </location>
</feature>
<reference evidence="6" key="1">
    <citation type="journal article" date="2020" name="Biotechnol. Biofuels">
        <title>New insights from the biogas microbiome by comprehensive genome-resolved metagenomics of nearly 1600 species originating from multiple anaerobic digesters.</title>
        <authorList>
            <person name="Campanaro S."/>
            <person name="Treu L."/>
            <person name="Rodriguez-R L.M."/>
            <person name="Kovalovszki A."/>
            <person name="Ziels R.M."/>
            <person name="Maus I."/>
            <person name="Zhu X."/>
            <person name="Kougias P.G."/>
            <person name="Basile A."/>
            <person name="Luo G."/>
            <person name="Schluter A."/>
            <person name="Konstantinidis K.T."/>
            <person name="Angelidaki I."/>
        </authorList>
    </citation>
    <scope>NUCLEOTIDE SEQUENCE</scope>
    <source>
        <strain evidence="6">AS01afH2WH_6</strain>
    </source>
</reference>
<dbReference type="Proteomes" id="UP000767327">
    <property type="component" value="Unassembled WGS sequence"/>
</dbReference>
<dbReference type="GO" id="GO:0032993">
    <property type="term" value="C:protein-DNA complex"/>
    <property type="evidence" value="ECO:0007669"/>
    <property type="project" value="TreeGrafter"/>
</dbReference>
<dbReference type="InterPro" id="IPR001789">
    <property type="entry name" value="Sig_transdc_resp-reg_receiver"/>
</dbReference>
<keyword evidence="2" id="KW-0597">Phosphoprotein</keyword>
<dbReference type="Pfam" id="PF00486">
    <property type="entry name" value="Trans_reg_C"/>
    <property type="match status" value="1"/>
</dbReference>
<feature type="modified residue" description="4-aspartylphosphate" evidence="2">
    <location>
        <position position="51"/>
    </location>
</feature>
<reference evidence="6" key="2">
    <citation type="submission" date="2020-01" db="EMBL/GenBank/DDBJ databases">
        <authorList>
            <person name="Campanaro S."/>
        </authorList>
    </citation>
    <scope>NUCLEOTIDE SEQUENCE</scope>
    <source>
        <strain evidence="6">AS01afH2WH_6</strain>
    </source>
</reference>
<evidence type="ECO:0000313" key="7">
    <source>
        <dbReference type="Proteomes" id="UP000767327"/>
    </source>
</evidence>
<organism evidence="6 7">
    <name type="scientific">Bifidobacterium crudilactis</name>
    <dbReference type="NCBI Taxonomy" id="327277"/>
    <lineage>
        <taxon>Bacteria</taxon>
        <taxon>Bacillati</taxon>
        <taxon>Actinomycetota</taxon>
        <taxon>Actinomycetes</taxon>
        <taxon>Bifidobacteriales</taxon>
        <taxon>Bifidobacteriaceae</taxon>
        <taxon>Bifidobacterium</taxon>
    </lineage>
</organism>
<protein>
    <submittedName>
        <fullName evidence="6">Response regulator transcription factor</fullName>
    </submittedName>
</protein>
<evidence type="ECO:0000313" key="6">
    <source>
        <dbReference type="EMBL" id="NLT79975.1"/>
    </source>
</evidence>
<evidence type="ECO:0000259" key="4">
    <source>
        <dbReference type="PROSITE" id="PS50110"/>
    </source>
</evidence>
<dbReference type="SMART" id="SM00862">
    <property type="entry name" value="Trans_reg_C"/>
    <property type="match status" value="1"/>
</dbReference>
<dbReference type="PANTHER" id="PTHR48111:SF50">
    <property type="entry name" value="KDP OPERON TRANSCRIPTIONAL REGULATORY PROTEIN KDPE"/>
    <property type="match status" value="1"/>
</dbReference>
<dbReference type="PANTHER" id="PTHR48111">
    <property type="entry name" value="REGULATOR OF RPOS"/>
    <property type="match status" value="1"/>
</dbReference>
<dbReference type="GO" id="GO:0000156">
    <property type="term" value="F:phosphorelay response regulator activity"/>
    <property type="evidence" value="ECO:0007669"/>
    <property type="project" value="TreeGrafter"/>
</dbReference>
<dbReference type="Gene3D" id="1.10.10.10">
    <property type="entry name" value="Winged helix-like DNA-binding domain superfamily/Winged helix DNA-binding domain"/>
    <property type="match status" value="1"/>
</dbReference>
<dbReference type="GO" id="GO:0005829">
    <property type="term" value="C:cytosol"/>
    <property type="evidence" value="ECO:0007669"/>
    <property type="project" value="TreeGrafter"/>
</dbReference>
<dbReference type="SUPFAM" id="SSF46894">
    <property type="entry name" value="C-terminal effector domain of the bipartite response regulators"/>
    <property type="match status" value="1"/>
</dbReference>